<dbReference type="PANTHER" id="PTHR47926:SF348">
    <property type="entry name" value="PENTATRICOPEPTIDE REPEAT-CONTAINING PROTEIN"/>
    <property type="match status" value="1"/>
</dbReference>
<dbReference type="FunFam" id="1.25.40.10:FF:000090">
    <property type="entry name" value="Pentatricopeptide repeat-containing protein, chloroplastic"/>
    <property type="match status" value="1"/>
</dbReference>
<evidence type="ECO:0000256" key="1">
    <source>
        <dbReference type="ARBA" id="ARBA00022737"/>
    </source>
</evidence>
<dbReference type="Gene3D" id="1.25.40.10">
    <property type="entry name" value="Tetratricopeptide repeat domain"/>
    <property type="match status" value="4"/>
</dbReference>
<dbReference type="InterPro" id="IPR011990">
    <property type="entry name" value="TPR-like_helical_dom_sf"/>
</dbReference>
<dbReference type="InterPro" id="IPR046960">
    <property type="entry name" value="PPR_At4g14850-like_plant"/>
</dbReference>
<feature type="repeat" description="PPR" evidence="2">
    <location>
        <begin position="297"/>
        <end position="331"/>
    </location>
</feature>
<dbReference type="InterPro" id="IPR002885">
    <property type="entry name" value="PPR_rpt"/>
</dbReference>
<dbReference type="Pfam" id="PF20431">
    <property type="entry name" value="E_motif"/>
    <property type="match status" value="1"/>
</dbReference>
<dbReference type="Proteomes" id="UP001642360">
    <property type="component" value="Unassembled WGS sequence"/>
</dbReference>
<evidence type="ECO:0000256" key="2">
    <source>
        <dbReference type="PROSITE-ProRule" id="PRU00708"/>
    </source>
</evidence>
<protein>
    <recommendedName>
        <fullName evidence="5">Pentatricopeptide repeat-containing protein</fullName>
    </recommendedName>
</protein>
<organism evidence="3 4">
    <name type="scientific">Ilex paraguariensis</name>
    <name type="common">yerba mate</name>
    <dbReference type="NCBI Taxonomy" id="185542"/>
    <lineage>
        <taxon>Eukaryota</taxon>
        <taxon>Viridiplantae</taxon>
        <taxon>Streptophyta</taxon>
        <taxon>Embryophyta</taxon>
        <taxon>Tracheophyta</taxon>
        <taxon>Spermatophyta</taxon>
        <taxon>Magnoliopsida</taxon>
        <taxon>eudicotyledons</taxon>
        <taxon>Gunneridae</taxon>
        <taxon>Pentapetalae</taxon>
        <taxon>asterids</taxon>
        <taxon>campanulids</taxon>
        <taxon>Aquifoliales</taxon>
        <taxon>Aquifoliaceae</taxon>
        <taxon>Ilex</taxon>
    </lineage>
</organism>
<reference evidence="3 4" key="1">
    <citation type="submission" date="2024-02" db="EMBL/GenBank/DDBJ databases">
        <authorList>
            <person name="Vignale AGUSTIN F."/>
            <person name="Sosa J E."/>
            <person name="Modenutti C."/>
        </authorList>
    </citation>
    <scope>NUCLEOTIDE SEQUENCE [LARGE SCALE GENOMIC DNA]</scope>
</reference>
<evidence type="ECO:0000313" key="4">
    <source>
        <dbReference type="Proteomes" id="UP001642360"/>
    </source>
</evidence>
<dbReference type="PROSITE" id="PS51375">
    <property type="entry name" value="PPR"/>
    <property type="match status" value="3"/>
</dbReference>
<dbReference type="AlphaFoldDB" id="A0ABC8SM76"/>
<dbReference type="Pfam" id="PF01535">
    <property type="entry name" value="PPR"/>
    <property type="match status" value="3"/>
</dbReference>
<dbReference type="PANTHER" id="PTHR47926">
    <property type="entry name" value="PENTATRICOPEPTIDE REPEAT-CONTAINING PROTEIN"/>
    <property type="match status" value="1"/>
</dbReference>
<dbReference type="Pfam" id="PF13041">
    <property type="entry name" value="PPR_2"/>
    <property type="match status" value="1"/>
</dbReference>
<feature type="repeat" description="PPR" evidence="2">
    <location>
        <begin position="187"/>
        <end position="217"/>
    </location>
</feature>
<dbReference type="EMBL" id="CAUOFW020003092">
    <property type="protein sequence ID" value="CAK9157973.1"/>
    <property type="molecule type" value="Genomic_DNA"/>
</dbReference>
<evidence type="ECO:0008006" key="5">
    <source>
        <dbReference type="Google" id="ProtNLM"/>
    </source>
</evidence>
<accession>A0ABC8SM76</accession>
<proteinExistence type="predicted"/>
<gene>
    <name evidence="3" type="ORF">ILEXP_LOCUS26552</name>
</gene>
<keyword evidence="1" id="KW-0677">Repeat</keyword>
<dbReference type="NCBIfam" id="TIGR00756">
    <property type="entry name" value="PPR"/>
    <property type="match status" value="3"/>
</dbReference>
<sequence length="478" mass="53003">MPHTHTPAPELLLQLLQRFIKHSNQTKQIHSLLITNGHLLLNSHTSPRFKWMNTLLYNTLIRAYLNFGQPYRTILLFPHMLAHQAPPNSHTFPSLIKAASSSPSLASLIGKPLHTHVIKRGVSNDPFVQTCFVVLYAGQADLKHARIMFDEISEPCIVSNNAMLDAFGKNGDMGSAVLLFERMRVRDVLSWTSIINGYGRSGCFKEAIGFFEKMMMHEDVMGGFVKPNEATFVCLLSSCANLDGGRAIYQGKEVHGYMIKNEIELTVFMGTALIAFYGKMGCLGYGMGVFNNMVVKEVCTWNAVISSLALNGGEKQALGMFEKMKAGGWRPNEITFVAVLAACARAKLLELGLGLFKSMSCVFKVVPRMEHYGCVVDLLGRAGLLREANEFVRRMPFEPDASVLGALLGACRVHGSIELANEVGRRLLGMQPRHCGRYVLLSSIYADAQEWDHAAALRRAMLNAKIQKIPAYSMIDLM</sequence>
<comment type="caution">
    <text evidence="3">The sequence shown here is derived from an EMBL/GenBank/DDBJ whole genome shotgun (WGS) entry which is preliminary data.</text>
</comment>
<keyword evidence="4" id="KW-1185">Reference proteome</keyword>
<evidence type="ECO:0000313" key="3">
    <source>
        <dbReference type="EMBL" id="CAK9157973.1"/>
    </source>
</evidence>
<feature type="repeat" description="PPR" evidence="2">
    <location>
        <begin position="53"/>
        <end position="87"/>
    </location>
</feature>
<dbReference type="InterPro" id="IPR046848">
    <property type="entry name" value="E_motif"/>
</dbReference>
<name>A0ABC8SM76_9AQUA</name>